<evidence type="ECO:0000313" key="1">
    <source>
        <dbReference type="EMBL" id="KAI5065850.1"/>
    </source>
</evidence>
<gene>
    <name evidence="1" type="ORF">GOP47_0018474</name>
</gene>
<dbReference type="OrthoDB" id="1998333at2759"/>
<evidence type="ECO:0000313" key="2">
    <source>
        <dbReference type="Proteomes" id="UP000886520"/>
    </source>
</evidence>
<dbReference type="Proteomes" id="UP000886520">
    <property type="component" value="Chromosome 18"/>
</dbReference>
<sequence>MHCVEKGKKTTIPLDGDGSQMPHEDPVVVDLVTKGGMQVFSPSPTWVSLGLHVRPMFAHRACPGFHAMPILAGFICQVRGAKRLHFMASLYKRLNLKVDEGRDGKRLLVKPKEKIQTKGYDVKRPLVKPKEKVQMKGFEAKKALVNPKEKGLDVVQKPSIVYLKGHEVEKQSKVASEKGKGKLQLQEKPKKNAIIATTKEAKGSKRKLLEVEGAGSGSTSKRTKPYAELYVDGKLVRMCRADPACPSRNTRMDKRQHRVTSASLNPIPMSTQRDRLRVTERFEDVDRKYELSHKAIQARALIRVLKAWDSINKKKV</sequence>
<organism evidence="1 2">
    <name type="scientific">Adiantum capillus-veneris</name>
    <name type="common">Maidenhair fern</name>
    <dbReference type="NCBI Taxonomy" id="13818"/>
    <lineage>
        <taxon>Eukaryota</taxon>
        <taxon>Viridiplantae</taxon>
        <taxon>Streptophyta</taxon>
        <taxon>Embryophyta</taxon>
        <taxon>Tracheophyta</taxon>
        <taxon>Polypodiopsida</taxon>
        <taxon>Polypodiidae</taxon>
        <taxon>Polypodiales</taxon>
        <taxon>Pteridineae</taxon>
        <taxon>Pteridaceae</taxon>
        <taxon>Vittarioideae</taxon>
        <taxon>Adiantum</taxon>
    </lineage>
</organism>
<dbReference type="EMBL" id="JABFUD020000018">
    <property type="protein sequence ID" value="KAI5065850.1"/>
    <property type="molecule type" value="Genomic_DNA"/>
</dbReference>
<reference evidence="1" key="1">
    <citation type="submission" date="2021-01" db="EMBL/GenBank/DDBJ databases">
        <title>Adiantum capillus-veneris genome.</title>
        <authorList>
            <person name="Fang Y."/>
            <person name="Liao Q."/>
        </authorList>
    </citation>
    <scope>NUCLEOTIDE SEQUENCE</scope>
    <source>
        <strain evidence="1">H3</strain>
        <tissue evidence="1">Leaf</tissue>
    </source>
</reference>
<comment type="caution">
    <text evidence="1">The sequence shown here is derived from an EMBL/GenBank/DDBJ whole genome shotgun (WGS) entry which is preliminary data.</text>
</comment>
<keyword evidence="2" id="KW-1185">Reference proteome</keyword>
<name>A0A9D4UDM0_ADICA</name>
<dbReference type="AlphaFoldDB" id="A0A9D4UDM0"/>
<accession>A0A9D4UDM0</accession>
<protein>
    <submittedName>
        <fullName evidence="1">Uncharacterized protein</fullName>
    </submittedName>
</protein>
<proteinExistence type="predicted"/>